<dbReference type="Proteomes" id="UP000053647">
    <property type="component" value="Unassembled WGS sequence"/>
</dbReference>
<proteinExistence type="predicted"/>
<evidence type="ECO:0000313" key="3">
    <source>
        <dbReference type="Proteomes" id="UP000053647"/>
    </source>
</evidence>
<keyword evidence="3" id="KW-1185">Reference proteome</keyword>
<accession>A0A0C9TEU3</accession>
<reference evidence="2 3" key="1">
    <citation type="submission" date="2014-06" db="EMBL/GenBank/DDBJ databases">
        <authorList>
            <consortium name="DOE Joint Genome Institute"/>
            <person name="Kuo A."/>
            <person name="Kohler A."/>
            <person name="Nagy L.G."/>
            <person name="Floudas D."/>
            <person name="Copeland A."/>
            <person name="Barry K.W."/>
            <person name="Cichocki N."/>
            <person name="Veneault-Fourrey C."/>
            <person name="LaButti K."/>
            <person name="Lindquist E.A."/>
            <person name="Lipzen A."/>
            <person name="Lundell T."/>
            <person name="Morin E."/>
            <person name="Murat C."/>
            <person name="Sun H."/>
            <person name="Tunlid A."/>
            <person name="Henrissat B."/>
            <person name="Grigoriev I.V."/>
            <person name="Hibbett D.S."/>
            <person name="Martin F."/>
            <person name="Nordberg H.P."/>
            <person name="Cantor M.N."/>
            <person name="Hua S.X."/>
        </authorList>
    </citation>
    <scope>NUCLEOTIDE SEQUENCE [LARGE SCALE GENOMIC DNA]</scope>
    <source>
        <strain evidence="2 3">ATCC 200175</strain>
    </source>
</reference>
<name>A0A0C9TEU3_PAXIN</name>
<evidence type="ECO:0000313" key="2">
    <source>
        <dbReference type="EMBL" id="KIJ06652.1"/>
    </source>
</evidence>
<gene>
    <name evidence="2" type="ORF">PAXINDRAFT_20153</name>
</gene>
<sequence length="62" mass="6730">MAPKSSKCKGKDSAASAGEPAHKNKRTRLSDNSVSTLSKIEYEANEDEEMSLESMEKIGVEV</sequence>
<organism evidence="2 3">
    <name type="scientific">Paxillus involutus ATCC 200175</name>
    <dbReference type="NCBI Taxonomy" id="664439"/>
    <lineage>
        <taxon>Eukaryota</taxon>
        <taxon>Fungi</taxon>
        <taxon>Dikarya</taxon>
        <taxon>Basidiomycota</taxon>
        <taxon>Agaricomycotina</taxon>
        <taxon>Agaricomycetes</taxon>
        <taxon>Agaricomycetidae</taxon>
        <taxon>Boletales</taxon>
        <taxon>Paxilineae</taxon>
        <taxon>Paxillaceae</taxon>
        <taxon>Paxillus</taxon>
    </lineage>
</organism>
<protein>
    <submittedName>
        <fullName evidence="2">Uncharacterized protein</fullName>
    </submittedName>
</protein>
<dbReference type="AlphaFoldDB" id="A0A0C9TEU3"/>
<evidence type="ECO:0000256" key="1">
    <source>
        <dbReference type="SAM" id="MobiDB-lite"/>
    </source>
</evidence>
<feature type="region of interest" description="Disordered" evidence="1">
    <location>
        <begin position="1"/>
        <end position="62"/>
    </location>
</feature>
<dbReference type="HOGENOM" id="CLU_2904821_0_0_1"/>
<dbReference type="EMBL" id="KN820224">
    <property type="protein sequence ID" value="KIJ06652.1"/>
    <property type="molecule type" value="Genomic_DNA"/>
</dbReference>
<reference evidence="3" key="2">
    <citation type="submission" date="2015-01" db="EMBL/GenBank/DDBJ databases">
        <title>Evolutionary Origins and Diversification of the Mycorrhizal Mutualists.</title>
        <authorList>
            <consortium name="DOE Joint Genome Institute"/>
            <consortium name="Mycorrhizal Genomics Consortium"/>
            <person name="Kohler A."/>
            <person name="Kuo A."/>
            <person name="Nagy L.G."/>
            <person name="Floudas D."/>
            <person name="Copeland A."/>
            <person name="Barry K.W."/>
            <person name="Cichocki N."/>
            <person name="Veneault-Fourrey C."/>
            <person name="LaButti K."/>
            <person name="Lindquist E.A."/>
            <person name="Lipzen A."/>
            <person name="Lundell T."/>
            <person name="Morin E."/>
            <person name="Murat C."/>
            <person name="Riley R."/>
            <person name="Ohm R."/>
            <person name="Sun H."/>
            <person name="Tunlid A."/>
            <person name="Henrissat B."/>
            <person name="Grigoriev I.V."/>
            <person name="Hibbett D.S."/>
            <person name="Martin F."/>
        </authorList>
    </citation>
    <scope>NUCLEOTIDE SEQUENCE [LARGE SCALE GENOMIC DNA]</scope>
    <source>
        <strain evidence="3">ATCC 200175</strain>
    </source>
</reference>